<reference evidence="2 3" key="1">
    <citation type="submission" date="2018-07" db="EMBL/GenBank/DDBJ databases">
        <title>Diversity of Mesorhizobium strains in Brazil.</title>
        <authorList>
            <person name="Helene L.C.F."/>
            <person name="Dall'Agnol R."/>
            <person name="Delamuta J.R.M."/>
            <person name="Hungria M."/>
        </authorList>
    </citation>
    <scope>NUCLEOTIDE SEQUENCE [LARGE SCALE GENOMIC DNA]</scope>
    <source>
        <strain evidence="2 3">CNPSo 3140</strain>
    </source>
</reference>
<evidence type="ECO:0008006" key="4">
    <source>
        <dbReference type="Google" id="ProtNLM"/>
    </source>
</evidence>
<comment type="caution">
    <text evidence="2">The sequence shown here is derived from an EMBL/GenBank/DDBJ whole genome shotgun (WGS) entry which is preliminary data.</text>
</comment>
<evidence type="ECO:0000313" key="3">
    <source>
        <dbReference type="Proteomes" id="UP000251956"/>
    </source>
</evidence>
<dbReference type="GO" id="GO:0004803">
    <property type="term" value="F:transposase activity"/>
    <property type="evidence" value="ECO:0007669"/>
    <property type="project" value="InterPro"/>
</dbReference>
<dbReference type="GO" id="GO:0043565">
    <property type="term" value="F:sequence-specific DNA binding"/>
    <property type="evidence" value="ECO:0007669"/>
    <property type="project" value="InterPro"/>
</dbReference>
<dbReference type="GO" id="GO:0006313">
    <property type="term" value="P:DNA transposition"/>
    <property type="evidence" value="ECO:0007669"/>
    <property type="project" value="InterPro"/>
</dbReference>
<organism evidence="2 3">
    <name type="scientific">Mesorhizobium atlanticum</name>
    <dbReference type="NCBI Taxonomy" id="2233532"/>
    <lineage>
        <taxon>Bacteria</taxon>
        <taxon>Pseudomonadati</taxon>
        <taxon>Pseudomonadota</taxon>
        <taxon>Alphaproteobacteria</taxon>
        <taxon>Hyphomicrobiales</taxon>
        <taxon>Phyllobacteriaceae</taxon>
        <taxon>Mesorhizobium</taxon>
    </lineage>
</organism>
<dbReference type="Pfam" id="PF01527">
    <property type="entry name" value="HTH_Tnp_1"/>
    <property type="match status" value="1"/>
</dbReference>
<feature type="region of interest" description="Disordered" evidence="1">
    <location>
        <begin position="99"/>
        <end position="127"/>
    </location>
</feature>
<feature type="region of interest" description="Disordered" evidence="1">
    <location>
        <begin position="1"/>
        <end position="33"/>
    </location>
</feature>
<dbReference type="Proteomes" id="UP000251956">
    <property type="component" value="Unassembled WGS sequence"/>
</dbReference>
<evidence type="ECO:0000313" key="2">
    <source>
        <dbReference type="EMBL" id="RAZ71142.1"/>
    </source>
</evidence>
<gene>
    <name evidence="2" type="ORF">DPM35_31610</name>
</gene>
<dbReference type="EMBL" id="QMBQ01000016">
    <property type="protein sequence ID" value="RAZ71142.1"/>
    <property type="molecule type" value="Genomic_DNA"/>
</dbReference>
<evidence type="ECO:0000256" key="1">
    <source>
        <dbReference type="SAM" id="MobiDB-lite"/>
    </source>
</evidence>
<dbReference type="AlphaFoldDB" id="A0A330GHX5"/>
<dbReference type="InterPro" id="IPR002514">
    <property type="entry name" value="Transposase_8"/>
</dbReference>
<protein>
    <recommendedName>
        <fullName evidence="4">Transposase</fullName>
    </recommendedName>
</protein>
<dbReference type="OrthoDB" id="7476756at2"/>
<proteinExistence type="predicted"/>
<sequence>MKYLAMEQPSTVAASRPADLPLPTGMGRQRTRRSWTVEQKLAILSEVRESGDRVAVVARRHDMNANHLHLWMKQARERRLDDRSEMPVAFIDMGVVGAGPRDAEPEEAALARSPTEPAAISHVARQF</sequence>
<dbReference type="InterPro" id="IPR010921">
    <property type="entry name" value="Trp_repressor/repl_initiator"/>
</dbReference>
<accession>A0A330GHX5</accession>
<dbReference type="SUPFAM" id="SSF48295">
    <property type="entry name" value="TrpR-like"/>
    <property type="match status" value="1"/>
</dbReference>
<keyword evidence="3" id="KW-1185">Reference proteome</keyword>
<name>A0A330GHX5_9HYPH</name>
<dbReference type="RefSeq" id="WP_112131417.1">
    <property type="nucleotide sequence ID" value="NZ_QMBQ01000016.1"/>
</dbReference>